<protein>
    <submittedName>
        <fullName evidence="1">Uncharacterized protein</fullName>
    </submittedName>
</protein>
<evidence type="ECO:0000313" key="1">
    <source>
        <dbReference type="EMBL" id="KAK8217247.1"/>
    </source>
</evidence>
<evidence type="ECO:0000313" key="2">
    <source>
        <dbReference type="Proteomes" id="UP001320706"/>
    </source>
</evidence>
<gene>
    <name evidence="1" type="ORF">M8818_001500</name>
</gene>
<dbReference type="EMBL" id="JAMKPW020000006">
    <property type="protein sequence ID" value="KAK8217247.1"/>
    <property type="molecule type" value="Genomic_DNA"/>
</dbReference>
<sequence>MDAAKPIVEGLTLVKLGDAASQYGAGNVLLVLLAVAITALAVDYSYMLYLHYKMPPGPLPLPIVGNTYSLPEHKPWIYFEQLSKQLNSPVITFWIGRNPTVWINDAWSASELLDKKAAIYASRPRMLVFAELTGIGQANLVNMYYGDRWRVHRKLTHLGVGLQQVRKYRGFQNNESQVMAYDTLHQPEKYVTHMERYATSVVSIIGFGRRVGKVDDPLITEVIAVMQRAAELNVPSKSFPMVMETFPWLAKFPKKITPWLKPFGNGGRGTAFFYALADEVKESEAEPCYVRQIFKEAPKYDLRKEEISSLTGNLFGAGSDTSSSTLVTFTLACCAFPETLPRAWEELDRVCGPHRSPTWDDEPNLPYVKAFMKEVLRWRSVAIIGGQPHAPIQDDYWNGYLIPKQTWVQGNTWAIHHNERDFPEPDRFNPCRFLKDDPASRPFPNEKGYMTFGWGRRVCSGQGLAEQGTFISVARFLWAFKIEKAKDEAGHEIPVDIFAYTNGLNMRPEPFKCSITPRSEEIRQTIEREGQQALSELSTFEGETQYRMSTFYKTPDAGVAKHMKPVAASA</sequence>
<dbReference type="Proteomes" id="UP001320706">
    <property type="component" value="Unassembled WGS sequence"/>
</dbReference>
<name>A0ACC3SKB9_9PEZI</name>
<organism evidence="1 2">
    <name type="scientific">Zalaria obscura</name>
    <dbReference type="NCBI Taxonomy" id="2024903"/>
    <lineage>
        <taxon>Eukaryota</taxon>
        <taxon>Fungi</taxon>
        <taxon>Dikarya</taxon>
        <taxon>Ascomycota</taxon>
        <taxon>Pezizomycotina</taxon>
        <taxon>Dothideomycetes</taxon>
        <taxon>Dothideomycetidae</taxon>
        <taxon>Dothideales</taxon>
        <taxon>Zalariaceae</taxon>
        <taxon>Zalaria</taxon>
    </lineage>
</organism>
<accession>A0ACC3SKB9</accession>
<reference evidence="1" key="1">
    <citation type="submission" date="2024-02" db="EMBL/GenBank/DDBJ databases">
        <title>Metagenome Assembled Genome of Zalaria obscura JY119.</title>
        <authorList>
            <person name="Vighnesh L."/>
            <person name="Jagadeeshwari U."/>
            <person name="Venkata Ramana C."/>
            <person name="Sasikala C."/>
        </authorList>
    </citation>
    <scope>NUCLEOTIDE SEQUENCE</scope>
    <source>
        <strain evidence="1">JY119</strain>
    </source>
</reference>
<comment type="caution">
    <text evidence="1">The sequence shown here is derived from an EMBL/GenBank/DDBJ whole genome shotgun (WGS) entry which is preliminary data.</text>
</comment>
<keyword evidence="2" id="KW-1185">Reference proteome</keyword>
<proteinExistence type="predicted"/>